<gene>
    <name evidence="2" type="ORF">COX53_02825</name>
</gene>
<evidence type="ECO:0000313" key="2">
    <source>
        <dbReference type="EMBL" id="PIP04409.1"/>
    </source>
</evidence>
<evidence type="ECO:0000313" key="3">
    <source>
        <dbReference type="Proteomes" id="UP000231388"/>
    </source>
</evidence>
<proteinExistence type="predicted"/>
<dbReference type="EMBL" id="PCQY01000032">
    <property type="protein sequence ID" value="PIP04409.1"/>
    <property type="molecule type" value="Genomic_DNA"/>
</dbReference>
<protein>
    <recommendedName>
        <fullName evidence="4">Baseplate protein J-like domain-containing protein</fullName>
    </recommendedName>
</protein>
<keyword evidence="1" id="KW-0812">Transmembrane</keyword>
<keyword evidence="1" id="KW-0472">Membrane</keyword>
<evidence type="ECO:0000256" key="1">
    <source>
        <dbReference type="SAM" id="Phobius"/>
    </source>
</evidence>
<organism evidence="2 3">
    <name type="scientific">candidate division WWE3 bacterium CG23_combo_of_CG06-09_8_20_14_all_40_14</name>
    <dbReference type="NCBI Taxonomy" id="1975095"/>
    <lineage>
        <taxon>Bacteria</taxon>
        <taxon>Katanobacteria</taxon>
    </lineage>
</organism>
<name>A0A2G9XBR9_UNCKA</name>
<reference evidence="2 3" key="1">
    <citation type="submission" date="2017-09" db="EMBL/GenBank/DDBJ databases">
        <title>Depth-based differentiation of microbial function through sediment-hosted aquifers and enrichment of novel symbionts in the deep terrestrial subsurface.</title>
        <authorList>
            <person name="Probst A.J."/>
            <person name="Ladd B."/>
            <person name="Jarett J.K."/>
            <person name="Geller-Mcgrath D.E."/>
            <person name="Sieber C.M."/>
            <person name="Emerson J.B."/>
            <person name="Anantharaman K."/>
            <person name="Thomas B.C."/>
            <person name="Malmstrom R."/>
            <person name="Stieglmeier M."/>
            <person name="Klingl A."/>
            <person name="Woyke T."/>
            <person name="Ryan C.M."/>
            <person name="Banfield J.F."/>
        </authorList>
    </citation>
    <scope>NUCLEOTIDE SEQUENCE [LARGE SCALE GENOMIC DNA]</scope>
    <source>
        <strain evidence="2">CG23_combo_of_CG06-09_8_20_14_all_40_14</strain>
    </source>
</reference>
<dbReference type="AlphaFoldDB" id="A0A2G9XBR9"/>
<keyword evidence="1" id="KW-1133">Transmembrane helix</keyword>
<feature type="transmembrane region" description="Helical" evidence="1">
    <location>
        <begin position="103"/>
        <end position="124"/>
    </location>
</feature>
<accession>A0A2G9XBR9</accession>
<sequence length="487" mass="54808">MQKIVINKADDLCTLAEDMRKIEDLELVFAGSSEIPFLRNVISFKFLERQADLLGKKISFVNEKGESLKFLEAESYQPSLEEKEFSKDAPVQKMEIFSILKNAALLAGVFLLLIGLGIGFWWVVPKADVVININSEMLVKNVDITASAKAEKVSESDKEIPAVLLEAVRKLSDSIQTSGEKEVGEKAKGTVKIYNKTSGKKTFSKGTKLILITADTEELNYYTLEDVVVEERQELPEGITYGFSEVGVEAENFGAVYNIKEDQKFYVDDHKTSDFLAQNEKEFLGGSSKKVHAVSEKDKEALKQTLEEKLKLSAKTDLELKLVGEQKIAENSIGFEIFDEVFDKNVDDEADKLNLSLQGRTYTLAYYQNDLEQIVKSVLERSVPEQYAFSDAETRFEIGNVLASKPMPLSKDKLELLVKVRSFVVPKISAEEVRDNIANVRVPAAKEYLDSLKNVTSYELTVWPRLPGFLNTTPHIKSRIKVEIRNE</sequence>
<dbReference type="Proteomes" id="UP000231388">
    <property type="component" value="Unassembled WGS sequence"/>
</dbReference>
<comment type="caution">
    <text evidence="2">The sequence shown here is derived from an EMBL/GenBank/DDBJ whole genome shotgun (WGS) entry which is preliminary data.</text>
</comment>
<evidence type="ECO:0008006" key="4">
    <source>
        <dbReference type="Google" id="ProtNLM"/>
    </source>
</evidence>